<dbReference type="Gene3D" id="3.40.50.300">
    <property type="entry name" value="P-loop containing nucleotide triphosphate hydrolases"/>
    <property type="match status" value="2"/>
</dbReference>
<dbReference type="PANTHER" id="PTHR47396:SF1">
    <property type="entry name" value="ATP-DEPENDENT HELICASE IRC3-RELATED"/>
    <property type="match status" value="1"/>
</dbReference>
<feature type="domain" description="Helicase C-terminal" evidence="2">
    <location>
        <begin position="435"/>
        <end position="581"/>
    </location>
</feature>
<dbReference type="OrthoDB" id="9802848at2"/>
<keyword evidence="4" id="KW-1185">Reference proteome</keyword>
<dbReference type="GO" id="GO:0004386">
    <property type="term" value="F:helicase activity"/>
    <property type="evidence" value="ECO:0007669"/>
    <property type="project" value="UniProtKB-KW"/>
</dbReference>
<dbReference type="InterPro" id="IPR027417">
    <property type="entry name" value="P-loop_NTPase"/>
</dbReference>
<proteinExistence type="predicted"/>
<dbReference type="InterPro" id="IPR058403">
    <property type="entry name" value="DUF8090"/>
</dbReference>
<dbReference type="RefSeq" id="WP_083486903.1">
    <property type="nucleotide sequence ID" value="NZ_AYZE01000008.1"/>
</dbReference>
<dbReference type="PROSITE" id="PS51194">
    <property type="entry name" value="HELICASE_CTER"/>
    <property type="match status" value="1"/>
</dbReference>
<evidence type="ECO:0000259" key="1">
    <source>
        <dbReference type="PROSITE" id="PS51192"/>
    </source>
</evidence>
<dbReference type="Pfam" id="PF00271">
    <property type="entry name" value="Helicase_C"/>
    <property type="match status" value="1"/>
</dbReference>
<keyword evidence="3" id="KW-0547">Nucleotide-binding</keyword>
<dbReference type="GO" id="GO:0016787">
    <property type="term" value="F:hydrolase activity"/>
    <property type="evidence" value="ECO:0007669"/>
    <property type="project" value="InterPro"/>
</dbReference>
<dbReference type="Pfam" id="PF04851">
    <property type="entry name" value="ResIII"/>
    <property type="match status" value="1"/>
</dbReference>
<dbReference type="InterPro" id="IPR014001">
    <property type="entry name" value="Helicase_ATP-bd"/>
</dbReference>
<evidence type="ECO:0000259" key="2">
    <source>
        <dbReference type="PROSITE" id="PS51194"/>
    </source>
</evidence>
<dbReference type="Pfam" id="PF11907">
    <property type="entry name" value="DUF3427"/>
    <property type="match status" value="1"/>
</dbReference>
<organism evidence="3 4">
    <name type="scientific">Liquorilactobacillus cacaonum DSM 21116</name>
    <dbReference type="NCBI Taxonomy" id="1423729"/>
    <lineage>
        <taxon>Bacteria</taxon>
        <taxon>Bacillati</taxon>
        <taxon>Bacillota</taxon>
        <taxon>Bacilli</taxon>
        <taxon>Lactobacillales</taxon>
        <taxon>Lactobacillaceae</taxon>
        <taxon>Liquorilactobacillus</taxon>
    </lineage>
</organism>
<feature type="domain" description="Helicase ATP-binding" evidence="1">
    <location>
        <begin position="231"/>
        <end position="383"/>
    </location>
</feature>
<keyword evidence="3" id="KW-0067">ATP-binding</keyword>
<dbReference type="EMBL" id="AYZE01000008">
    <property type="protein sequence ID" value="KRM92138.1"/>
    <property type="molecule type" value="Genomic_DNA"/>
</dbReference>
<accession>A0A0R2CLG6</accession>
<reference evidence="3 4" key="1">
    <citation type="journal article" date="2015" name="Genome Announc.">
        <title>Expanding the biotechnology potential of lactobacilli through comparative genomics of 213 strains and associated genera.</title>
        <authorList>
            <person name="Sun Z."/>
            <person name="Harris H.M."/>
            <person name="McCann A."/>
            <person name="Guo C."/>
            <person name="Argimon S."/>
            <person name="Zhang W."/>
            <person name="Yang X."/>
            <person name="Jeffery I.B."/>
            <person name="Cooney J.C."/>
            <person name="Kagawa T.F."/>
            <person name="Liu W."/>
            <person name="Song Y."/>
            <person name="Salvetti E."/>
            <person name="Wrobel A."/>
            <person name="Rasinkangas P."/>
            <person name="Parkhill J."/>
            <person name="Rea M.C."/>
            <person name="O'Sullivan O."/>
            <person name="Ritari J."/>
            <person name="Douillard F.P."/>
            <person name="Paul Ross R."/>
            <person name="Yang R."/>
            <person name="Briner A.E."/>
            <person name="Felis G.E."/>
            <person name="de Vos W.M."/>
            <person name="Barrangou R."/>
            <person name="Klaenhammer T.R."/>
            <person name="Caufield P.W."/>
            <person name="Cui Y."/>
            <person name="Zhang H."/>
            <person name="O'Toole P.W."/>
        </authorList>
    </citation>
    <scope>NUCLEOTIDE SEQUENCE [LARGE SCALE GENOMIC DNA]</scope>
    <source>
        <strain evidence="3 4">DSM 21116</strain>
    </source>
</reference>
<dbReference type="SMART" id="SM00490">
    <property type="entry name" value="HELICc"/>
    <property type="match status" value="1"/>
</dbReference>
<dbReference type="InterPro" id="IPR001650">
    <property type="entry name" value="Helicase_C-like"/>
</dbReference>
<dbReference type="SUPFAM" id="SSF56024">
    <property type="entry name" value="Phospholipase D/nuclease"/>
    <property type="match status" value="1"/>
</dbReference>
<dbReference type="CDD" id="cd18799">
    <property type="entry name" value="SF2_C_EcoAI-like"/>
    <property type="match status" value="1"/>
</dbReference>
<dbReference type="InterPro" id="IPR021835">
    <property type="entry name" value="DUF3427"/>
</dbReference>
<dbReference type="Proteomes" id="UP000051131">
    <property type="component" value="Unassembled WGS sequence"/>
</dbReference>
<evidence type="ECO:0000313" key="4">
    <source>
        <dbReference type="Proteomes" id="UP000051131"/>
    </source>
</evidence>
<dbReference type="GO" id="GO:0005829">
    <property type="term" value="C:cytosol"/>
    <property type="evidence" value="ECO:0007669"/>
    <property type="project" value="TreeGrafter"/>
</dbReference>
<dbReference type="CDD" id="cd09204">
    <property type="entry name" value="PLDc_N_DEXD_b2"/>
    <property type="match status" value="1"/>
</dbReference>
<keyword evidence="3" id="KW-0347">Helicase</keyword>
<dbReference type="PATRIC" id="fig|1423729.3.peg.323"/>
<protein>
    <submittedName>
        <fullName evidence="3">DNA RNA helicase</fullName>
    </submittedName>
</protein>
<dbReference type="Gene3D" id="3.30.870.10">
    <property type="entry name" value="Endonuclease Chain A"/>
    <property type="match status" value="1"/>
</dbReference>
<gene>
    <name evidence="3" type="ORF">FC80_GL000321</name>
</gene>
<sequence>MENEDIKRELSLATTFGFLDNHQSGATSELLPQLVSNEPNDTLWEHIRYELQTCQSFSFAIAFITEDALTPLKVILADLATKKITGMILTSNYLMFNQPKVFTELLKIPNITVRVVTREGFHAKGYFFEHHDYYSLIIGSSNLTRAALLRNVEWNLHFSALKTGAVTKQILNQFNNEWQQATMLTEQWIEEYRRLFEANQMAKSRVTIENKFVNKIVPNRMQSAALKELADLRKIGEKKGLVISATGTGKTYLAALDVRQVQPKRMLFVVHREQILQKALDGFKRVLGGKDSDYGILSGNRHEEHAKYLFATLQTISKKEVLESFTPNQFDYLLIDEAHRSGSVSYRRILNYFTPIFCLGMTATPERTDDYSIYQLFDYNIAYEIRLHDALKEKMLTPFHYVGIQDYEFEGRMIDDKTPLRLLVTKQRVNYVLKQLEYYGYSGTQVHGLVFCSNVIEADEVAQYLTKNGHPAVKLDGSDSIKQRNQVVSQLEQGQLEYIVTVDIFNEGIDIPCINQVVMLRNTQSSIVFIQQLGRGLRKYKGKEFLTIIDFIGNYKNNYLIPTALTGDISRSKDNARADLALQPILGLSTINFTEVARQKIYEAIQVAKLDSFATLRADYQELKQKLGRIPLLLDFQRVGGIDAEVFADNSQLDSYATFLKKMKEQVDLSEYEGQVLSFVTKELINGMRRHELLLLKLLLKKKVKDQDFLQILQENNCYLNLEVIESVTNILSLNFFDIKSGKDNKAEKYGKRPIVKHENGEYRFNSKIEESLKNSDIFYKLFIDVVATGLNKANNFNAKQPFTYYQKYSRKDVCRLLNWSKDVSAPMYGYRVGEDECPIFITYEKDNPEKNRSARYENEFFNTGLIKWYTRSPRHIDSKEVQQLLAHDCNMNFKVKIRLFLKKSDAEGKKFYYLGDAQVDLDSVREQLIQQVGKKPRAVVSMNLKINEPIKYGHFIDITKR</sequence>
<dbReference type="AlphaFoldDB" id="A0A0R2CLG6"/>
<dbReference type="STRING" id="1423729.FC80_GL000321"/>
<keyword evidence="3" id="KW-0378">Hydrolase</keyword>
<dbReference type="GO" id="GO:0003677">
    <property type="term" value="F:DNA binding"/>
    <property type="evidence" value="ECO:0007669"/>
    <property type="project" value="InterPro"/>
</dbReference>
<evidence type="ECO:0000313" key="3">
    <source>
        <dbReference type="EMBL" id="KRM92138.1"/>
    </source>
</evidence>
<dbReference type="Pfam" id="PF26350">
    <property type="entry name" value="DUF8090"/>
    <property type="match status" value="1"/>
</dbReference>
<comment type="caution">
    <text evidence="3">The sequence shown here is derived from an EMBL/GenBank/DDBJ whole genome shotgun (WGS) entry which is preliminary data.</text>
</comment>
<dbReference type="SMART" id="SM00487">
    <property type="entry name" value="DEXDc"/>
    <property type="match status" value="1"/>
</dbReference>
<dbReference type="InterPro" id="IPR006935">
    <property type="entry name" value="Helicase/UvrB_N"/>
</dbReference>
<dbReference type="GO" id="GO:0005524">
    <property type="term" value="F:ATP binding"/>
    <property type="evidence" value="ECO:0007669"/>
    <property type="project" value="InterPro"/>
</dbReference>
<name>A0A0R2CLG6_9LACO</name>
<dbReference type="PANTHER" id="PTHR47396">
    <property type="entry name" value="TYPE I RESTRICTION ENZYME ECOKI R PROTEIN"/>
    <property type="match status" value="1"/>
</dbReference>
<dbReference type="InterPro" id="IPR050742">
    <property type="entry name" value="Helicase_Restrict-Modif_Enz"/>
</dbReference>
<dbReference type="CDD" id="cd18032">
    <property type="entry name" value="DEXHc_RE_I_III_res"/>
    <property type="match status" value="1"/>
</dbReference>
<dbReference type="SUPFAM" id="SSF52540">
    <property type="entry name" value="P-loop containing nucleoside triphosphate hydrolases"/>
    <property type="match status" value="1"/>
</dbReference>
<dbReference type="PROSITE" id="PS51192">
    <property type="entry name" value="HELICASE_ATP_BIND_1"/>
    <property type="match status" value="1"/>
</dbReference>